<sequence length="18" mass="2029">MGISHTPMIIPSRCFIPK</sequence>
<dbReference type="EMBL" id="GGEC01079578">
    <property type="protein sequence ID" value="MBX60062.1"/>
    <property type="molecule type" value="Transcribed_RNA"/>
</dbReference>
<proteinExistence type="predicted"/>
<protein>
    <submittedName>
        <fullName evidence="1">Uncharacterized protein</fullName>
    </submittedName>
</protein>
<dbReference type="AlphaFoldDB" id="A0A2P2PZA0"/>
<name>A0A2P2PZA0_RHIMU</name>
<organism evidence="1">
    <name type="scientific">Rhizophora mucronata</name>
    <name type="common">Asiatic mangrove</name>
    <dbReference type="NCBI Taxonomy" id="61149"/>
    <lineage>
        <taxon>Eukaryota</taxon>
        <taxon>Viridiplantae</taxon>
        <taxon>Streptophyta</taxon>
        <taxon>Embryophyta</taxon>
        <taxon>Tracheophyta</taxon>
        <taxon>Spermatophyta</taxon>
        <taxon>Magnoliopsida</taxon>
        <taxon>eudicotyledons</taxon>
        <taxon>Gunneridae</taxon>
        <taxon>Pentapetalae</taxon>
        <taxon>rosids</taxon>
        <taxon>fabids</taxon>
        <taxon>Malpighiales</taxon>
        <taxon>Rhizophoraceae</taxon>
        <taxon>Rhizophora</taxon>
    </lineage>
</organism>
<evidence type="ECO:0000313" key="1">
    <source>
        <dbReference type="EMBL" id="MBX60062.1"/>
    </source>
</evidence>
<accession>A0A2P2PZA0</accession>
<reference evidence="1" key="1">
    <citation type="submission" date="2018-02" db="EMBL/GenBank/DDBJ databases">
        <title>Rhizophora mucronata_Transcriptome.</title>
        <authorList>
            <person name="Meera S.P."/>
            <person name="Sreeshan A."/>
            <person name="Augustine A."/>
        </authorList>
    </citation>
    <scope>NUCLEOTIDE SEQUENCE</scope>
    <source>
        <tissue evidence="1">Leaf</tissue>
    </source>
</reference>